<dbReference type="Gramene" id="OIW15220">
    <property type="protein sequence ID" value="OIW15220"/>
    <property type="gene ID" value="TanjilG_08812"/>
</dbReference>
<dbReference type="PANTHER" id="PTHR23274">
    <property type="entry name" value="DNA HELICASE-RELATED"/>
    <property type="match status" value="1"/>
</dbReference>
<evidence type="ECO:0008006" key="4">
    <source>
        <dbReference type="Google" id="ProtNLM"/>
    </source>
</evidence>
<evidence type="ECO:0000313" key="3">
    <source>
        <dbReference type="Proteomes" id="UP000188354"/>
    </source>
</evidence>
<dbReference type="Gene3D" id="3.40.50.300">
    <property type="entry name" value="P-loop containing nucleotide triphosphate hydrolases"/>
    <property type="match status" value="1"/>
</dbReference>
<keyword evidence="3" id="KW-1185">Reference proteome</keyword>
<name>A0A1J7HRC7_LUPAN</name>
<dbReference type="PANTHER" id="PTHR23274:SF48">
    <property type="entry name" value="ATP-DEPENDENT DNA HELICASE"/>
    <property type="match status" value="1"/>
</dbReference>
<dbReference type="EMBL" id="CM007369">
    <property type="protein sequence ID" value="OIW04820.1"/>
    <property type="molecule type" value="Genomic_DNA"/>
</dbReference>
<dbReference type="AlphaFoldDB" id="A0A1J7HRC7"/>
<sequence length="118" mass="13128">MNLLDVEILTGQHAGHRAFLPRIKLKTSDNVGLPFVLIRKQFPVRLSFALTINKAQGQTIPNVGIYLPKHVFGHGQLYVALSRGVSKATTKILIKEGKIQGEEGDFTKNIVFKDILLH</sequence>
<organism evidence="1 3">
    <name type="scientific">Lupinus angustifolius</name>
    <name type="common">Narrow-leaved blue lupine</name>
    <dbReference type="NCBI Taxonomy" id="3871"/>
    <lineage>
        <taxon>Eukaryota</taxon>
        <taxon>Viridiplantae</taxon>
        <taxon>Streptophyta</taxon>
        <taxon>Embryophyta</taxon>
        <taxon>Tracheophyta</taxon>
        <taxon>Spermatophyta</taxon>
        <taxon>Magnoliopsida</taxon>
        <taxon>eudicotyledons</taxon>
        <taxon>Gunneridae</taxon>
        <taxon>Pentapetalae</taxon>
        <taxon>rosids</taxon>
        <taxon>fabids</taxon>
        <taxon>Fabales</taxon>
        <taxon>Fabaceae</taxon>
        <taxon>Papilionoideae</taxon>
        <taxon>50 kb inversion clade</taxon>
        <taxon>genistoids sensu lato</taxon>
        <taxon>core genistoids</taxon>
        <taxon>Genisteae</taxon>
        <taxon>Lupinus</taxon>
    </lineage>
</organism>
<dbReference type="CDD" id="cd18809">
    <property type="entry name" value="SF1_C_RecD"/>
    <property type="match status" value="1"/>
</dbReference>
<evidence type="ECO:0000313" key="1">
    <source>
        <dbReference type="EMBL" id="OIW04820.1"/>
    </source>
</evidence>
<protein>
    <recommendedName>
        <fullName evidence="4">ATP-dependent DNA helicase</fullName>
    </recommendedName>
</protein>
<dbReference type="EMBL" id="CM007363">
    <property type="protein sequence ID" value="OIW15220.1"/>
    <property type="molecule type" value="Genomic_DNA"/>
</dbReference>
<dbReference type="SUPFAM" id="SSF52540">
    <property type="entry name" value="P-loop containing nucleoside triphosphate hydrolases"/>
    <property type="match status" value="1"/>
</dbReference>
<dbReference type="Proteomes" id="UP000188354">
    <property type="component" value="Chromosome LG03"/>
</dbReference>
<proteinExistence type="predicted"/>
<dbReference type="Gramene" id="OIW04820">
    <property type="protein sequence ID" value="OIW04820"/>
    <property type="gene ID" value="TanjilG_13668"/>
</dbReference>
<gene>
    <name evidence="2" type="ORF">TanjilG_08812</name>
    <name evidence="1" type="ORF">TanjilG_13668</name>
</gene>
<dbReference type="Proteomes" id="UP000188354">
    <property type="component" value="Chromosome LG09"/>
</dbReference>
<reference evidence="1 3" key="1">
    <citation type="journal article" date="2017" name="Plant Biotechnol. J.">
        <title>A comprehensive draft genome sequence for lupin (Lupinus angustifolius), an emerging health food: insights into plant-microbe interactions and legume evolution.</title>
        <authorList>
            <person name="Hane J.K."/>
            <person name="Ming Y."/>
            <person name="Kamphuis L.G."/>
            <person name="Nelson M.N."/>
            <person name="Garg G."/>
            <person name="Atkins C.A."/>
            <person name="Bayer P.E."/>
            <person name="Bravo A."/>
            <person name="Bringans S."/>
            <person name="Cannon S."/>
            <person name="Edwards D."/>
            <person name="Foley R."/>
            <person name="Gao L.L."/>
            <person name="Harrison M.J."/>
            <person name="Huang W."/>
            <person name="Hurgobin B."/>
            <person name="Li S."/>
            <person name="Liu C.W."/>
            <person name="McGrath A."/>
            <person name="Morahan G."/>
            <person name="Murray J."/>
            <person name="Weller J."/>
            <person name="Jian J."/>
            <person name="Singh K.B."/>
        </authorList>
    </citation>
    <scope>NUCLEOTIDE SEQUENCE [LARGE SCALE GENOMIC DNA]</scope>
    <source>
        <strain evidence="3">cv. Tanjil</strain>
        <tissue evidence="1">Whole plant</tissue>
    </source>
</reference>
<dbReference type="GO" id="GO:0006260">
    <property type="term" value="P:DNA replication"/>
    <property type="evidence" value="ECO:0007669"/>
    <property type="project" value="TreeGrafter"/>
</dbReference>
<dbReference type="GO" id="GO:0005657">
    <property type="term" value="C:replication fork"/>
    <property type="evidence" value="ECO:0007669"/>
    <property type="project" value="TreeGrafter"/>
</dbReference>
<evidence type="ECO:0000313" key="2">
    <source>
        <dbReference type="EMBL" id="OIW15220.1"/>
    </source>
</evidence>
<dbReference type="FunFam" id="3.40.50.300:FF:002884">
    <property type="entry name" value="ATP-dependent DNA helicase"/>
    <property type="match status" value="1"/>
</dbReference>
<dbReference type="OMA" id="PFKFINS"/>
<dbReference type="STRING" id="3871.A0A1J7HRC7"/>
<accession>A0A1J7HRC7</accession>
<dbReference type="InterPro" id="IPR027417">
    <property type="entry name" value="P-loop_NTPase"/>
</dbReference>